<dbReference type="GeneID" id="18812728"/>
<dbReference type="Proteomes" id="UP000008064">
    <property type="component" value="Unassembled WGS sequence"/>
</dbReference>
<feature type="compositionally biased region" description="Acidic residues" evidence="1">
    <location>
        <begin position="292"/>
        <end position="302"/>
    </location>
</feature>
<evidence type="ECO:0008006" key="3">
    <source>
        <dbReference type="Google" id="ProtNLM"/>
    </source>
</evidence>
<evidence type="ECO:0000313" key="2">
    <source>
        <dbReference type="EMBL" id="EGO25324.1"/>
    </source>
</evidence>
<evidence type="ECO:0000256" key="1">
    <source>
        <dbReference type="SAM" id="MobiDB-lite"/>
    </source>
</evidence>
<feature type="region of interest" description="Disordered" evidence="1">
    <location>
        <begin position="457"/>
        <end position="477"/>
    </location>
</feature>
<dbReference type="EMBL" id="GL945433">
    <property type="protein sequence ID" value="EGO25324.1"/>
    <property type="molecule type" value="Genomic_DNA"/>
</dbReference>
<reference evidence="2" key="1">
    <citation type="submission" date="2011-04" db="EMBL/GenBank/DDBJ databases">
        <title>Evolution of plant cell wall degrading machinery underlies the functional diversity of forest fungi.</title>
        <authorList>
            <consortium name="US DOE Joint Genome Institute (JGI-PGF)"/>
            <person name="Eastwood D.C."/>
            <person name="Floudas D."/>
            <person name="Binder M."/>
            <person name="Majcherczyk A."/>
            <person name="Schneider P."/>
            <person name="Aerts A."/>
            <person name="Asiegbu F.O."/>
            <person name="Baker S.E."/>
            <person name="Barry K."/>
            <person name="Bendiksby M."/>
            <person name="Blumentritt M."/>
            <person name="Coutinho P.M."/>
            <person name="Cullen D."/>
            <person name="Cullen D."/>
            <person name="Gathman A."/>
            <person name="Goodell B."/>
            <person name="Henrissat B."/>
            <person name="Ihrmark K."/>
            <person name="Kauserud H."/>
            <person name="Kohler A."/>
            <person name="LaButti K."/>
            <person name="Lapidus A."/>
            <person name="Lavin J.L."/>
            <person name="Lee Y.-H."/>
            <person name="Lindquist E."/>
            <person name="Lilly W."/>
            <person name="Lucas S."/>
            <person name="Morin E."/>
            <person name="Murat C."/>
            <person name="Oguiza J.A."/>
            <person name="Park J."/>
            <person name="Pisabarro A.G."/>
            <person name="Riley R."/>
            <person name="Rosling A."/>
            <person name="Salamov A."/>
            <person name="Schmidt O."/>
            <person name="Schmutz J."/>
            <person name="Skrede I."/>
            <person name="Stenlid J."/>
            <person name="Wiebenga A."/>
            <person name="Xie X."/>
            <person name="Kues U."/>
            <person name="Hibbett D.S."/>
            <person name="Hoffmeister D."/>
            <person name="Hogberg N."/>
            <person name="Martin F."/>
            <person name="Grigoriev I.V."/>
            <person name="Watkinson S.C."/>
        </authorList>
    </citation>
    <scope>NUCLEOTIDE SEQUENCE</scope>
    <source>
        <strain evidence="2">S7.9</strain>
    </source>
</reference>
<feature type="compositionally biased region" description="Low complexity" evidence="1">
    <location>
        <begin position="462"/>
        <end position="477"/>
    </location>
</feature>
<feature type="compositionally biased region" description="Polar residues" evidence="1">
    <location>
        <begin position="278"/>
        <end position="291"/>
    </location>
</feature>
<feature type="region of interest" description="Disordered" evidence="1">
    <location>
        <begin position="278"/>
        <end position="303"/>
    </location>
</feature>
<dbReference type="KEGG" id="sla:SERLADRAFT_407756"/>
<gene>
    <name evidence="2" type="ORF">SERLADRAFT_407756</name>
</gene>
<protein>
    <recommendedName>
        <fullName evidence="3">HTH psq-type domain-containing protein</fullName>
    </recommendedName>
</protein>
<name>F8NV62_SERL9</name>
<sequence length="554" mass="61212">MAHQQKSAAKCPYQASKDLEYENRIQAAIEDYKRGLYMSYAEAARLNNVARHTLHDQVKGVHKTYQQGQEKKQLLSAAEESVLLDWTQHYGTMANPLCPKKLRSCVHGILGKIPGKHWHYRKQKGSYRISDDNLELVTVIEHISAAGVLMKPGFVLKEGPLPDLSAVEGIGRPVVLTLNGHDPHEQPPLDVVVFARVGRSWSSHTNRIAIEGIKIDCYNIVPEYLSIRHVITPELICTAFKETGIYPFNPNIFTEGDFAPSQVMSTSAHFPDSYPSDIDTSNKSFHTSDGSNESDTESDLMWDDSPPGLLGLTALPGPTVELDGYHDQEPSQECLCHHSLLLILSSIVPLNHKLAVPHPSPSPSQLGLDVFPSPTPSDRVCEWKEIEWESPHKHRKGGKSLVSYKRKEDLIVIAGALGLPIDGTVKALIERIKSHLQGHKELADNPRFAGLFGRRVQAPEGSSHSGQSSQSPLYSSVNSSTAFSPQSVQTPYFLATQSQFPDPTFYNGFSGPGCSTPGPSYNFNISERVLPPPTDGNGVTITYYNELGQPYYVW</sequence>
<dbReference type="OrthoDB" id="2684872at2759"/>
<accession>F8NV62</accession>
<dbReference type="AlphaFoldDB" id="F8NV62"/>
<proteinExistence type="predicted"/>
<dbReference type="RefSeq" id="XP_007317446.1">
    <property type="nucleotide sequence ID" value="XM_007317384.1"/>
</dbReference>
<dbReference type="HOGENOM" id="CLU_013929_18_1_1"/>
<organism>
    <name type="scientific">Serpula lacrymans var. lacrymans (strain S7.9)</name>
    <name type="common">Dry rot fungus</name>
    <dbReference type="NCBI Taxonomy" id="578457"/>
    <lineage>
        <taxon>Eukaryota</taxon>
        <taxon>Fungi</taxon>
        <taxon>Dikarya</taxon>
        <taxon>Basidiomycota</taxon>
        <taxon>Agaricomycotina</taxon>
        <taxon>Agaricomycetes</taxon>
        <taxon>Agaricomycetidae</taxon>
        <taxon>Boletales</taxon>
        <taxon>Coniophorineae</taxon>
        <taxon>Serpulaceae</taxon>
        <taxon>Serpula</taxon>
    </lineage>
</organism>